<gene>
    <name evidence="6" type="ORF">SAMN02746064_01376</name>
</gene>
<dbReference type="GO" id="GO:0016491">
    <property type="term" value="F:oxidoreductase activity"/>
    <property type="evidence" value="ECO:0007669"/>
    <property type="project" value="InterPro"/>
</dbReference>
<organism evidence="6 7">
    <name type="scientific">Alkalibacter saccharofermentans DSM 14828</name>
    <dbReference type="NCBI Taxonomy" id="1120975"/>
    <lineage>
        <taxon>Bacteria</taxon>
        <taxon>Bacillati</taxon>
        <taxon>Bacillota</taxon>
        <taxon>Clostridia</taxon>
        <taxon>Eubacteriales</taxon>
        <taxon>Eubacteriaceae</taxon>
        <taxon>Alkalibacter</taxon>
    </lineage>
</organism>
<dbReference type="SUPFAM" id="SSF51905">
    <property type="entry name" value="FAD/NAD(P)-binding domain"/>
    <property type="match status" value="2"/>
</dbReference>
<evidence type="ECO:0000256" key="2">
    <source>
        <dbReference type="ARBA" id="ARBA00022630"/>
    </source>
</evidence>
<proteinExistence type="predicted"/>
<keyword evidence="2" id="KW-0285">Flavoprotein</keyword>
<reference evidence="6 7" key="1">
    <citation type="submission" date="2016-11" db="EMBL/GenBank/DDBJ databases">
        <authorList>
            <person name="Jaros S."/>
            <person name="Januszkiewicz K."/>
            <person name="Wedrychowicz H."/>
        </authorList>
    </citation>
    <scope>NUCLEOTIDE SEQUENCE [LARGE SCALE GENOMIC DNA]</scope>
    <source>
        <strain evidence="6 7">DSM 14828</strain>
    </source>
</reference>
<evidence type="ECO:0000259" key="4">
    <source>
        <dbReference type="Pfam" id="PF07992"/>
    </source>
</evidence>
<dbReference type="InterPro" id="IPR016156">
    <property type="entry name" value="FAD/NAD-linked_Rdtase_dimer_sf"/>
</dbReference>
<dbReference type="Gene3D" id="3.50.50.60">
    <property type="entry name" value="FAD/NAD(P)-binding domain"/>
    <property type="match status" value="2"/>
</dbReference>
<dbReference type="PANTHER" id="PTHR43429:SF3">
    <property type="entry name" value="NITRITE REDUCTASE [NAD(P)H]"/>
    <property type="match status" value="1"/>
</dbReference>
<dbReference type="PRINTS" id="PR00368">
    <property type="entry name" value="FADPNR"/>
</dbReference>
<dbReference type="RefSeq" id="WP_073270455.1">
    <property type="nucleotide sequence ID" value="NZ_FQTU01000008.1"/>
</dbReference>
<evidence type="ECO:0000256" key="1">
    <source>
        <dbReference type="ARBA" id="ARBA00001974"/>
    </source>
</evidence>
<dbReference type="Pfam" id="PF07992">
    <property type="entry name" value="Pyr_redox_2"/>
    <property type="match status" value="1"/>
</dbReference>
<dbReference type="PRINTS" id="PR00411">
    <property type="entry name" value="PNDRDTASEI"/>
</dbReference>
<dbReference type="EMBL" id="FQTU01000008">
    <property type="protein sequence ID" value="SHE86830.1"/>
    <property type="molecule type" value="Genomic_DNA"/>
</dbReference>
<dbReference type="PANTHER" id="PTHR43429">
    <property type="entry name" value="PYRIDINE NUCLEOTIDE-DISULFIDE OXIDOREDUCTASE DOMAIN-CONTAINING"/>
    <property type="match status" value="1"/>
</dbReference>
<keyword evidence="7" id="KW-1185">Reference proteome</keyword>
<accession>A0A1M4X042</accession>
<evidence type="ECO:0000256" key="3">
    <source>
        <dbReference type="ARBA" id="ARBA00022827"/>
    </source>
</evidence>
<dbReference type="Pfam" id="PF18267">
    <property type="entry name" value="Rubredoxin_C"/>
    <property type="match status" value="1"/>
</dbReference>
<dbReference type="Proteomes" id="UP000184251">
    <property type="component" value="Unassembled WGS sequence"/>
</dbReference>
<name>A0A1M4X042_9FIRM</name>
<sequence>MNIVIVGNGAAGLSAAEEIRKHDPSATITMVTEESYYTYYRTRLSHYLSKDFSIDEIYIHPENWYRDNKIDIILETKVKKINTNEKTVIISEDKSLPYDKLLLANGASSFVPPVEGSDSKGVFSLRDMDDVKSIQKFSKTAKKATVVGGGLLGLEAANALKELGLDVTVVEFAPRLLPRQMDEEASNVVKKIVEDQGISLYLNAQVEKIEGNPVTGCILKGGDKVDADLVLFSTGVRSNISLAKDAEIATDKAIIVNEYMETSAKDIYAAGDVAEFNQMSFNIWPIAIEQGKMAGRNMIGKEESYEAITPSNMLTILNVKAFSLGDIEGKTEGLNCLRDRNDTKFKKLFFKDGKLAGAILINDIAMAGKLKKKMGEDYSHLLKEDISDKEKIEKL</sequence>
<evidence type="ECO:0000259" key="5">
    <source>
        <dbReference type="Pfam" id="PF18267"/>
    </source>
</evidence>
<evidence type="ECO:0000313" key="6">
    <source>
        <dbReference type="EMBL" id="SHE86830.1"/>
    </source>
</evidence>
<feature type="domain" description="NADH-rubredoxin oxidoreductase C-terminal" evidence="5">
    <location>
        <begin position="310"/>
        <end position="374"/>
    </location>
</feature>
<dbReference type="InterPro" id="IPR041575">
    <property type="entry name" value="Rubredoxin_C"/>
</dbReference>
<feature type="domain" description="FAD/NAD(P)-binding" evidence="4">
    <location>
        <begin position="1"/>
        <end position="291"/>
    </location>
</feature>
<keyword evidence="3" id="KW-0274">FAD</keyword>
<dbReference type="InterPro" id="IPR036188">
    <property type="entry name" value="FAD/NAD-bd_sf"/>
</dbReference>
<comment type="cofactor">
    <cofactor evidence="1">
        <name>FAD</name>
        <dbReference type="ChEBI" id="CHEBI:57692"/>
    </cofactor>
</comment>
<dbReference type="InterPro" id="IPR050260">
    <property type="entry name" value="FAD-bd_OxRdtase"/>
</dbReference>
<evidence type="ECO:0000313" key="7">
    <source>
        <dbReference type="Proteomes" id="UP000184251"/>
    </source>
</evidence>
<dbReference type="InterPro" id="IPR023753">
    <property type="entry name" value="FAD/NAD-binding_dom"/>
</dbReference>
<dbReference type="Gene3D" id="3.30.390.30">
    <property type="match status" value="1"/>
</dbReference>
<protein>
    <submittedName>
        <fullName evidence="6">Nitrite reductase (NADH) large subunit</fullName>
    </submittedName>
</protein>
<dbReference type="AlphaFoldDB" id="A0A1M4X042"/>
<dbReference type="OrthoDB" id="9807946at2"/>
<dbReference type="STRING" id="1120975.SAMN02746064_01376"/>